<keyword evidence="8" id="KW-0408">Iron</keyword>
<accession>A0A315VF40</accession>
<dbReference type="InterPro" id="IPR002338">
    <property type="entry name" value="Hemoglobin_a-typ"/>
</dbReference>
<dbReference type="CDD" id="cd08925">
    <property type="entry name" value="Hb-beta-like"/>
    <property type="match status" value="1"/>
</dbReference>
<dbReference type="InterPro" id="IPR002337">
    <property type="entry name" value="Hemoglobin_b"/>
</dbReference>
<keyword evidence="5 9" id="KW-0349">Heme</keyword>
<comment type="caution">
    <text evidence="11">The sequence shown here is derived from an EMBL/GenBank/DDBJ whole genome shotgun (WGS) entry which is preliminary data.</text>
</comment>
<dbReference type="GO" id="GO:0020037">
    <property type="term" value="F:heme binding"/>
    <property type="evidence" value="ECO:0007669"/>
    <property type="project" value="InterPro"/>
</dbReference>
<comment type="function">
    <text evidence="1">Involved in oxygen transport from gills to the various peripheral tissues.</text>
</comment>
<evidence type="ECO:0000256" key="8">
    <source>
        <dbReference type="ARBA" id="ARBA00023004"/>
    </source>
</evidence>
<proteinExistence type="inferred from homology"/>
<evidence type="ECO:0000256" key="6">
    <source>
        <dbReference type="ARBA" id="ARBA00022621"/>
    </source>
</evidence>
<sequence>MSLSGKDKTVVKAFWDKIASKAPELGGEALGRMLTSYPQTKTYFAHWSDLSPESAQVKKHGATIMLAIGDAIGKIDDLAGALSKLSELHAFKLRVDPANFRILAHNIILVLAMYFPADFTPEVHVSVDKFLQNLALALSEKCLVVYPWTQRYFGSFGNLYNAAAITSNPKVAAHGKVIMEGLEKAVKNMDDIKTTYKDLSVLHSEKLQVDPDNFNLLADCLTIVVAGQIGAAFTPEVHGALQKFLAVVVASLRKQMLVAYPQTKTYFSHWGDLSPQSPKVKKHGAVILGALGKAVKGIDDLPGTLAALSELHAFKLRVDPANFKILGHNIVLALAMYFPADFTPEVHLSVEKFLQNVALALSEKYR</sequence>
<organism evidence="11 12">
    <name type="scientific">Gambusia affinis</name>
    <name type="common">Western mosquitofish</name>
    <name type="synonym">Heterandria affinis</name>
    <dbReference type="NCBI Taxonomy" id="33528"/>
    <lineage>
        <taxon>Eukaryota</taxon>
        <taxon>Metazoa</taxon>
        <taxon>Chordata</taxon>
        <taxon>Craniata</taxon>
        <taxon>Vertebrata</taxon>
        <taxon>Euteleostomi</taxon>
        <taxon>Actinopterygii</taxon>
        <taxon>Neopterygii</taxon>
        <taxon>Teleostei</taxon>
        <taxon>Neoteleostei</taxon>
        <taxon>Acanthomorphata</taxon>
        <taxon>Ovalentaria</taxon>
        <taxon>Atherinomorphae</taxon>
        <taxon>Cyprinodontiformes</taxon>
        <taxon>Poeciliidae</taxon>
        <taxon>Poeciliinae</taxon>
        <taxon>Gambusia</taxon>
    </lineage>
</organism>
<dbReference type="GO" id="GO:0004601">
    <property type="term" value="F:peroxidase activity"/>
    <property type="evidence" value="ECO:0007669"/>
    <property type="project" value="TreeGrafter"/>
</dbReference>
<evidence type="ECO:0000256" key="7">
    <source>
        <dbReference type="ARBA" id="ARBA00022723"/>
    </source>
</evidence>
<dbReference type="FunFam" id="1.10.490.10:FF:000002">
    <property type="entry name" value="Hemoglobin subunit alpha"/>
    <property type="match status" value="2"/>
</dbReference>
<evidence type="ECO:0000256" key="1">
    <source>
        <dbReference type="ARBA" id="ARBA00002650"/>
    </source>
</evidence>
<dbReference type="GO" id="GO:0072562">
    <property type="term" value="C:blood microparticle"/>
    <property type="evidence" value="ECO:0007669"/>
    <property type="project" value="TreeGrafter"/>
</dbReference>
<evidence type="ECO:0000313" key="12">
    <source>
        <dbReference type="Proteomes" id="UP000250572"/>
    </source>
</evidence>
<dbReference type="Pfam" id="PF00042">
    <property type="entry name" value="Globin"/>
    <property type="match status" value="3"/>
</dbReference>
<dbReference type="PRINTS" id="PR00612">
    <property type="entry name" value="ALPHAHAEM"/>
</dbReference>
<dbReference type="GO" id="GO:0031838">
    <property type="term" value="C:haptoglobin-hemoglobin complex"/>
    <property type="evidence" value="ECO:0007669"/>
    <property type="project" value="TreeGrafter"/>
</dbReference>
<keyword evidence="6 9" id="KW-0561">Oxygen transport</keyword>
<dbReference type="GO" id="GO:0005833">
    <property type="term" value="C:hemoglobin complex"/>
    <property type="evidence" value="ECO:0007669"/>
    <property type="project" value="InterPro"/>
</dbReference>
<dbReference type="Proteomes" id="UP000250572">
    <property type="component" value="Unassembled WGS sequence"/>
</dbReference>
<comment type="similarity">
    <text evidence="2 9">Belongs to the globin family.</text>
</comment>
<evidence type="ECO:0000313" key="11">
    <source>
        <dbReference type="EMBL" id="PWA17689.1"/>
    </source>
</evidence>
<dbReference type="GO" id="GO:0031720">
    <property type="term" value="F:haptoglobin binding"/>
    <property type="evidence" value="ECO:0007669"/>
    <property type="project" value="TreeGrafter"/>
</dbReference>
<dbReference type="GO" id="GO:0005344">
    <property type="term" value="F:oxygen carrier activity"/>
    <property type="evidence" value="ECO:0007669"/>
    <property type="project" value="UniProtKB-KW"/>
</dbReference>
<evidence type="ECO:0000259" key="10">
    <source>
        <dbReference type="PROSITE" id="PS01033"/>
    </source>
</evidence>
<dbReference type="SUPFAM" id="SSF46458">
    <property type="entry name" value="Globin-like"/>
    <property type="match status" value="3"/>
</dbReference>
<keyword evidence="4 9" id="KW-0813">Transport</keyword>
<feature type="domain" description="Globin" evidence="10">
    <location>
        <begin position="145"/>
        <end position="231"/>
    </location>
</feature>
<name>A0A315VF40_GAMAF</name>
<feature type="domain" description="Globin" evidence="10">
    <location>
        <begin position="232"/>
        <end position="366"/>
    </location>
</feature>
<dbReference type="PANTHER" id="PTHR11442">
    <property type="entry name" value="HEMOGLOBIN FAMILY MEMBER"/>
    <property type="match status" value="1"/>
</dbReference>
<dbReference type="Gene3D" id="1.10.490.10">
    <property type="entry name" value="Globins"/>
    <property type="match status" value="3"/>
</dbReference>
<evidence type="ECO:0000256" key="3">
    <source>
        <dbReference type="ARBA" id="ARBA00011125"/>
    </source>
</evidence>
<gene>
    <name evidence="11" type="ORF">CCH79_00008191</name>
</gene>
<evidence type="ECO:0000256" key="4">
    <source>
        <dbReference type="ARBA" id="ARBA00022448"/>
    </source>
</evidence>
<dbReference type="InterPro" id="IPR012292">
    <property type="entry name" value="Globin/Proto"/>
</dbReference>
<dbReference type="EMBL" id="NHOQ01002357">
    <property type="protein sequence ID" value="PWA17689.1"/>
    <property type="molecule type" value="Genomic_DNA"/>
</dbReference>
<evidence type="ECO:0000256" key="5">
    <source>
        <dbReference type="ARBA" id="ARBA00022617"/>
    </source>
</evidence>
<feature type="domain" description="Globin" evidence="10">
    <location>
        <begin position="2"/>
        <end position="143"/>
    </location>
</feature>
<dbReference type="GO" id="GO:0046872">
    <property type="term" value="F:metal ion binding"/>
    <property type="evidence" value="ECO:0007669"/>
    <property type="project" value="UniProtKB-KW"/>
</dbReference>
<dbReference type="CDD" id="cd08927">
    <property type="entry name" value="Hb-alpha-like"/>
    <property type="match status" value="2"/>
</dbReference>
<dbReference type="InterPro" id="IPR050056">
    <property type="entry name" value="Hemoglobin_oxygen_transport"/>
</dbReference>
<keyword evidence="12" id="KW-1185">Reference proteome</keyword>
<dbReference type="InterPro" id="IPR000971">
    <property type="entry name" value="Globin"/>
</dbReference>
<dbReference type="STRING" id="33528.ENSGAFP00000026489"/>
<dbReference type="InterPro" id="IPR009050">
    <property type="entry name" value="Globin-like_sf"/>
</dbReference>
<comment type="subunit">
    <text evidence="3">Heterotetramer of two alpha chains and two beta chains.</text>
</comment>
<dbReference type="GO" id="GO:0042744">
    <property type="term" value="P:hydrogen peroxide catabolic process"/>
    <property type="evidence" value="ECO:0007669"/>
    <property type="project" value="TreeGrafter"/>
</dbReference>
<reference evidence="11 12" key="1">
    <citation type="journal article" date="2018" name="G3 (Bethesda)">
        <title>A High-Quality Reference Genome for the Invasive Mosquitofish Gambusia affinis Using a Chicago Library.</title>
        <authorList>
            <person name="Hoffberg S.L."/>
            <person name="Troendle N.J."/>
            <person name="Glenn T.C."/>
            <person name="Mahmud O."/>
            <person name="Louha S."/>
            <person name="Chalopin D."/>
            <person name="Bennetzen J.L."/>
            <person name="Mauricio R."/>
        </authorList>
    </citation>
    <scope>NUCLEOTIDE SEQUENCE [LARGE SCALE GENOMIC DNA]</scope>
    <source>
        <strain evidence="11">NE01/NJP1002.9</strain>
        <tissue evidence="11">Muscle</tissue>
    </source>
</reference>
<keyword evidence="7" id="KW-0479">Metal-binding</keyword>
<evidence type="ECO:0000256" key="2">
    <source>
        <dbReference type="ARBA" id="ARBA00008705"/>
    </source>
</evidence>
<dbReference type="AlphaFoldDB" id="A0A315VF40"/>
<dbReference type="GO" id="GO:0043177">
    <property type="term" value="F:organic acid binding"/>
    <property type="evidence" value="ECO:0007669"/>
    <property type="project" value="TreeGrafter"/>
</dbReference>
<dbReference type="GO" id="GO:0019825">
    <property type="term" value="F:oxygen binding"/>
    <property type="evidence" value="ECO:0007669"/>
    <property type="project" value="InterPro"/>
</dbReference>
<protein>
    <recommendedName>
        <fullName evidence="10">Globin domain-containing protein</fullName>
    </recommendedName>
</protein>
<evidence type="ECO:0000256" key="9">
    <source>
        <dbReference type="RuleBase" id="RU000356"/>
    </source>
</evidence>
<dbReference type="PANTHER" id="PTHR11442:SF93">
    <property type="entry name" value="ALPHA GLOBIN-LIKE-RELATED"/>
    <property type="match status" value="1"/>
</dbReference>
<dbReference type="PROSITE" id="PS01033">
    <property type="entry name" value="GLOBIN"/>
    <property type="match status" value="3"/>
</dbReference>